<feature type="region of interest" description="Disordered" evidence="5">
    <location>
        <begin position="245"/>
        <end position="290"/>
    </location>
</feature>
<keyword evidence="1" id="KW-0479">Metal-binding</keyword>
<feature type="domain" description="BED-type" evidence="6">
    <location>
        <begin position="83"/>
        <end position="135"/>
    </location>
</feature>
<feature type="compositionally biased region" description="Low complexity" evidence="5">
    <location>
        <begin position="251"/>
        <end position="271"/>
    </location>
</feature>
<keyword evidence="8" id="KW-1185">Reference proteome</keyword>
<dbReference type="PROSITE" id="PS50808">
    <property type="entry name" value="ZF_BED"/>
    <property type="match status" value="1"/>
</dbReference>
<evidence type="ECO:0000256" key="3">
    <source>
        <dbReference type="ARBA" id="ARBA00022833"/>
    </source>
</evidence>
<evidence type="ECO:0000256" key="5">
    <source>
        <dbReference type="SAM" id="MobiDB-lite"/>
    </source>
</evidence>
<feature type="region of interest" description="Disordered" evidence="5">
    <location>
        <begin position="313"/>
        <end position="361"/>
    </location>
</feature>
<accession>A0A8R1E314</accession>
<evidence type="ECO:0000259" key="6">
    <source>
        <dbReference type="PROSITE" id="PS50808"/>
    </source>
</evidence>
<dbReference type="AlphaFoldDB" id="A0A8R1E314"/>
<proteinExistence type="predicted"/>
<evidence type="ECO:0000313" key="7">
    <source>
        <dbReference type="EnsemblMetazoa" id="CJA17319a.1"/>
    </source>
</evidence>
<evidence type="ECO:0000256" key="2">
    <source>
        <dbReference type="ARBA" id="ARBA00022771"/>
    </source>
</evidence>
<dbReference type="SUPFAM" id="SSF57667">
    <property type="entry name" value="beta-beta-alpha zinc fingers"/>
    <property type="match status" value="1"/>
</dbReference>
<dbReference type="Proteomes" id="UP000005237">
    <property type="component" value="Unassembled WGS sequence"/>
</dbReference>
<dbReference type="GO" id="GO:0008270">
    <property type="term" value="F:zinc ion binding"/>
    <property type="evidence" value="ECO:0007669"/>
    <property type="project" value="UniProtKB-KW"/>
</dbReference>
<feature type="compositionally biased region" description="Pro residues" evidence="5">
    <location>
        <begin position="333"/>
        <end position="343"/>
    </location>
</feature>
<feature type="compositionally biased region" description="Basic and acidic residues" evidence="5">
    <location>
        <begin position="273"/>
        <end position="287"/>
    </location>
</feature>
<reference evidence="8" key="1">
    <citation type="submission" date="2010-08" db="EMBL/GenBank/DDBJ databases">
        <authorList>
            <consortium name="Caenorhabditis japonica Sequencing Consortium"/>
            <person name="Wilson R.K."/>
        </authorList>
    </citation>
    <scope>NUCLEOTIDE SEQUENCE [LARGE SCALE GENOMIC DNA]</scope>
    <source>
        <strain evidence="8">DF5081</strain>
    </source>
</reference>
<organism evidence="7 8">
    <name type="scientific">Caenorhabditis japonica</name>
    <dbReference type="NCBI Taxonomy" id="281687"/>
    <lineage>
        <taxon>Eukaryota</taxon>
        <taxon>Metazoa</taxon>
        <taxon>Ecdysozoa</taxon>
        <taxon>Nematoda</taxon>
        <taxon>Chromadorea</taxon>
        <taxon>Rhabditida</taxon>
        <taxon>Rhabditina</taxon>
        <taxon>Rhabditomorpha</taxon>
        <taxon>Rhabditoidea</taxon>
        <taxon>Rhabditidae</taxon>
        <taxon>Peloderinae</taxon>
        <taxon>Caenorhabditis</taxon>
    </lineage>
</organism>
<sequence length="464" mass="50312">MTRRKQDCTLVMEPLRTPIKSEDDSAFFDGTNTDELDTSQIMAALLEQHAASAAGASGAPKEIKISSHHASELLMAAGLRPHKKTSEIWEHYKCLNEKQNVECIYCWKVLKRNDSSTKSMWGHMNAYHQDVLSDGTTRKKVKRPAASAGAGGLDGDETPTQPYVKRVRGGSSANHSAMPSMVKMEQKPMLDSMAFLQQLQQSGSLTDADFAAFGAGGSLNFLDSLPKSSEVININSGFVKMEEPDADEAENQNQNQNQNQNHVEAASSSSSDEPARHAESPESHHSSAQDQNDQLAAFVSSLTQSNPMMFAMLNAAGSPPTSTPATSSTLPPATLPPVPPNAPVSPSGAMSPSRDPSSFSLSEGHCAAQLMSMALDLEMTMSYHRRRVDIELCFESNRTAEKSGGRGKVICLTDLGKEIKKLSRNECLTIQEKVTERKPAKIVPLVAKSVDWSVASSSRVKRYV</sequence>
<feature type="region of interest" description="Disordered" evidence="5">
    <location>
        <begin position="135"/>
        <end position="176"/>
    </location>
</feature>
<evidence type="ECO:0000256" key="1">
    <source>
        <dbReference type="ARBA" id="ARBA00022723"/>
    </source>
</evidence>
<dbReference type="EnsemblMetazoa" id="CJA17319a.1">
    <property type="protein sequence ID" value="CJA17319a.1"/>
    <property type="gene ID" value="WBGene00136523"/>
</dbReference>
<dbReference type="InterPro" id="IPR036236">
    <property type="entry name" value="Znf_C2H2_sf"/>
</dbReference>
<protein>
    <submittedName>
        <fullName evidence="7">BED-type domain-containing protein</fullName>
    </submittedName>
</protein>
<feature type="compositionally biased region" description="Low complexity" evidence="5">
    <location>
        <begin position="344"/>
        <end position="361"/>
    </location>
</feature>
<evidence type="ECO:0000313" key="8">
    <source>
        <dbReference type="Proteomes" id="UP000005237"/>
    </source>
</evidence>
<reference evidence="7" key="2">
    <citation type="submission" date="2022-06" db="UniProtKB">
        <authorList>
            <consortium name="EnsemblMetazoa"/>
        </authorList>
    </citation>
    <scope>IDENTIFICATION</scope>
    <source>
        <strain evidence="7">DF5081</strain>
    </source>
</reference>
<dbReference type="InterPro" id="IPR003656">
    <property type="entry name" value="Znf_BED"/>
</dbReference>
<keyword evidence="3" id="KW-0862">Zinc</keyword>
<dbReference type="SMART" id="SM00614">
    <property type="entry name" value="ZnF_BED"/>
    <property type="match status" value="1"/>
</dbReference>
<dbReference type="Pfam" id="PF02892">
    <property type="entry name" value="zf-BED"/>
    <property type="match status" value="1"/>
</dbReference>
<keyword evidence="2 4" id="KW-0863">Zinc-finger</keyword>
<evidence type="ECO:0000256" key="4">
    <source>
        <dbReference type="PROSITE-ProRule" id="PRU00027"/>
    </source>
</evidence>
<name>A0A8R1E314_CAEJA</name>
<dbReference type="GO" id="GO:0003677">
    <property type="term" value="F:DNA binding"/>
    <property type="evidence" value="ECO:0007669"/>
    <property type="project" value="InterPro"/>
</dbReference>
<feature type="compositionally biased region" description="Low complexity" evidence="5">
    <location>
        <begin position="314"/>
        <end position="332"/>
    </location>
</feature>